<dbReference type="Gene3D" id="3.40.720.10">
    <property type="entry name" value="Alkaline Phosphatase, subunit A"/>
    <property type="match status" value="1"/>
</dbReference>
<evidence type="ECO:0000256" key="4">
    <source>
        <dbReference type="ARBA" id="ARBA00022989"/>
    </source>
</evidence>
<evidence type="ECO:0000256" key="1">
    <source>
        <dbReference type="ARBA" id="ARBA00004651"/>
    </source>
</evidence>
<dbReference type="InterPro" id="IPR050448">
    <property type="entry name" value="OpgB/LTA_synthase_biosynth"/>
</dbReference>
<feature type="transmembrane region" description="Helical" evidence="6">
    <location>
        <begin position="154"/>
        <end position="175"/>
    </location>
</feature>
<dbReference type="CDD" id="cd16015">
    <property type="entry name" value="LTA_synthase"/>
    <property type="match status" value="1"/>
</dbReference>
<dbReference type="Proteomes" id="UP000290218">
    <property type="component" value="Unassembled WGS sequence"/>
</dbReference>
<dbReference type="SUPFAM" id="SSF53649">
    <property type="entry name" value="Alkaline phosphatase-like"/>
    <property type="match status" value="1"/>
</dbReference>
<keyword evidence="9" id="KW-1185">Reference proteome</keyword>
<reference evidence="8 9" key="1">
    <citation type="submission" date="2019-01" db="EMBL/GenBank/DDBJ databases">
        <title>Lacunisphaera sp. strain TWA-58.</title>
        <authorList>
            <person name="Chen W.-M."/>
        </authorList>
    </citation>
    <scope>NUCLEOTIDE SEQUENCE [LARGE SCALE GENOMIC DNA]</scope>
    <source>
        <strain evidence="8 9">TWA-58</strain>
    </source>
</reference>
<dbReference type="Pfam" id="PF00884">
    <property type="entry name" value="Sulfatase"/>
    <property type="match status" value="1"/>
</dbReference>
<dbReference type="PANTHER" id="PTHR47371:SF3">
    <property type="entry name" value="PHOSPHOGLYCEROL TRANSFERASE I"/>
    <property type="match status" value="1"/>
</dbReference>
<organism evidence="8 9">
    <name type="scientific">Oleiharenicola lentus</name>
    <dbReference type="NCBI Taxonomy" id="2508720"/>
    <lineage>
        <taxon>Bacteria</taxon>
        <taxon>Pseudomonadati</taxon>
        <taxon>Verrucomicrobiota</taxon>
        <taxon>Opitutia</taxon>
        <taxon>Opitutales</taxon>
        <taxon>Opitutaceae</taxon>
        <taxon>Oleiharenicola</taxon>
    </lineage>
</organism>
<dbReference type="OrthoDB" id="5901192at2"/>
<evidence type="ECO:0000256" key="6">
    <source>
        <dbReference type="SAM" id="Phobius"/>
    </source>
</evidence>
<keyword evidence="2" id="KW-1003">Cell membrane</keyword>
<evidence type="ECO:0000256" key="2">
    <source>
        <dbReference type="ARBA" id="ARBA00022475"/>
    </source>
</evidence>
<feature type="transmembrane region" description="Helical" evidence="6">
    <location>
        <begin position="68"/>
        <end position="89"/>
    </location>
</feature>
<dbReference type="InterPro" id="IPR000917">
    <property type="entry name" value="Sulfatase_N"/>
</dbReference>
<keyword evidence="5 6" id="KW-0472">Membrane</keyword>
<evidence type="ECO:0000256" key="3">
    <source>
        <dbReference type="ARBA" id="ARBA00022692"/>
    </source>
</evidence>
<name>A0A4Q1C6E9_9BACT</name>
<protein>
    <submittedName>
        <fullName evidence="8">LTA synthase family protein</fullName>
    </submittedName>
</protein>
<feature type="transmembrane region" description="Helical" evidence="6">
    <location>
        <begin position="101"/>
        <end position="124"/>
    </location>
</feature>
<comment type="subcellular location">
    <subcellularLocation>
        <location evidence="1">Cell membrane</location>
        <topology evidence="1">Multi-pass membrane protein</topology>
    </subcellularLocation>
</comment>
<evidence type="ECO:0000259" key="7">
    <source>
        <dbReference type="Pfam" id="PF00884"/>
    </source>
</evidence>
<dbReference type="InterPro" id="IPR017850">
    <property type="entry name" value="Alkaline_phosphatase_core_sf"/>
</dbReference>
<dbReference type="PANTHER" id="PTHR47371">
    <property type="entry name" value="LIPOTEICHOIC ACID SYNTHASE"/>
    <property type="match status" value="1"/>
</dbReference>
<feature type="transmembrane region" description="Helical" evidence="6">
    <location>
        <begin position="27"/>
        <end position="48"/>
    </location>
</feature>
<keyword evidence="4 6" id="KW-1133">Transmembrane helix</keyword>
<sequence>MLMLHPDAPLHRPPGLRERLFARRHGGLVLFAGIFVGISFLTRAALLLKAAHEVTWSASLVAAFGWGLVYDLGTAGLAALPLIVLLTVLPAGALQRPSMRWLVAGSAVAILFALLFGAVAEWFFWDEFGVRFNFIAVDYLVYTTEVLGNIRESYPLPLIIGGLAAVAAAISWSLWWSGLPRVWLEAAGTPWRLRYGQGALWLAGALMLGGALNAERLPAFANNFNRELAKNGLWSLFAAFRSNMLDYDEFYPTRPVDQIFARLEEELTEDGSVMLNPGARDTLRYVSNPGPELRPNVIQITVESLSADFLGIFNRASNLTPNLVDVAGRSLVFENFYATGTRTDRGMEALTLSLPPTPGRSMIKRPRNENLFTLGSVFRAKGYDTAFLYGGYGYFDNMNHFFGENGYRVVDRAAVAENDITFANAWGACDEDLFRWTMREADASAAAGKPFHYFVMTTSNHRPYTFPEGRIDLPSKVSGRAGAVKYTDFAIGEFLRQAAQKPWFKDTVFVIVADHCAASAGKTELPVQNYHIPLIIYSPGGHVAPGRIRTLTSQMDYAPTLLGLLNWSYPSRFFGHDVRKVPPGDAHALVGSYQKLGHLEKGEFVVLRPRGKSTYRYELGSALLTPAPDSEYGTLETISFYQAANYLYKNNLYRALSPAEFARYARQGEQLHSSGHAVAGWR</sequence>
<evidence type="ECO:0000256" key="5">
    <source>
        <dbReference type="ARBA" id="ARBA00023136"/>
    </source>
</evidence>
<accession>A0A4Q1C6E9</accession>
<dbReference type="GO" id="GO:0005886">
    <property type="term" value="C:plasma membrane"/>
    <property type="evidence" value="ECO:0007669"/>
    <property type="project" value="UniProtKB-SubCell"/>
</dbReference>
<feature type="domain" description="Sulfatase N-terminal" evidence="7">
    <location>
        <begin position="295"/>
        <end position="566"/>
    </location>
</feature>
<dbReference type="Gene3D" id="3.30.1120.80">
    <property type="match status" value="1"/>
</dbReference>
<comment type="caution">
    <text evidence="8">The sequence shown here is derived from an EMBL/GenBank/DDBJ whole genome shotgun (WGS) entry which is preliminary data.</text>
</comment>
<feature type="transmembrane region" description="Helical" evidence="6">
    <location>
        <begin position="195"/>
        <end position="214"/>
    </location>
</feature>
<evidence type="ECO:0000313" key="9">
    <source>
        <dbReference type="Proteomes" id="UP000290218"/>
    </source>
</evidence>
<evidence type="ECO:0000313" key="8">
    <source>
        <dbReference type="EMBL" id="RXK54457.1"/>
    </source>
</evidence>
<gene>
    <name evidence="8" type="ORF">ESB00_00735</name>
</gene>
<dbReference type="EMBL" id="SDHX01000001">
    <property type="protein sequence ID" value="RXK54457.1"/>
    <property type="molecule type" value="Genomic_DNA"/>
</dbReference>
<dbReference type="AlphaFoldDB" id="A0A4Q1C6E9"/>
<proteinExistence type="predicted"/>
<keyword evidence="3 6" id="KW-0812">Transmembrane</keyword>